<dbReference type="GO" id="GO:0035151">
    <property type="term" value="P:regulation of tube size, open tracheal system"/>
    <property type="evidence" value="ECO:0007669"/>
    <property type="project" value="TreeGrafter"/>
</dbReference>
<dbReference type="GO" id="GO:0005918">
    <property type="term" value="C:septate junction"/>
    <property type="evidence" value="ECO:0007669"/>
    <property type="project" value="TreeGrafter"/>
</dbReference>
<dbReference type="GO" id="GO:0019991">
    <property type="term" value="P:septate junction assembly"/>
    <property type="evidence" value="ECO:0007669"/>
    <property type="project" value="TreeGrafter"/>
</dbReference>
<name>A0A7R8WK74_9CRUS</name>
<reference evidence="5" key="1">
    <citation type="submission" date="2020-11" db="EMBL/GenBank/DDBJ databases">
        <authorList>
            <person name="Tran Van P."/>
        </authorList>
    </citation>
    <scope>NUCLEOTIDE SEQUENCE</scope>
</reference>
<evidence type="ECO:0000313" key="5">
    <source>
        <dbReference type="EMBL" id="CAD7230541.1"/>
    </source>
</evidence>
<keyword evidence="2" id="KW-0812">Transmembrane</keyword>
<keyword evidence="4" id="KW-0472">Membrane</keyword>
<dbReference type="GO" id="GO:0016020">
    <property type="term" value="C:membrane"/>
    <property type="evidence" value="ECO:0007669"/>
    <property type="project" value="UniProtKB-SubCell"/>
</dbReference>
<dbReference type="Gene3D" id="1.20.140.150">
    <property type="match status" value="1"/>
</dbReference>
<evidence type="ECO:0000256" key="2">
    <source>
        <dbReference type="ARBA" id="ARBA00022692"/>
    </source>
</evidence>
<keyword evidence="3" id="KW-1133">Transmembrane helix</keyword>
<dbReference type="InterPro" id="IPR004031">
    <property type="entry name" value="PMP22/EMP/MP20/Claudin"/>
</dbReference>
<dbReference type="PANTHER" id="PTHR21284:SF12">
    <property type="entry name" value="EG:80H7.2 PROTEIN"/>
    <property type="match status" value="1"/>
</dbReference>
<evidence type="ECO:0000256" key="3">
    <source>
        <dbReference type="ARBA" id="ARBA00022989"/>
    </source>
</evidence>
<gene>
    <name evidence="5" type="ORF">CTOB1V02_LOCUS8399</name>
</gene>
<dbReference type="PANTHER" id="PTHR21284">
    <property type="entry name" value="EG:80H7.2 PROTEIN"/>
    <property type="match status" value="1"/>
</dbReference>
<dbReference type="AlphaFoldDB" id="A0A7R8WK74"/>
<protein>
    <submittedName>
        <fullName evidence="5">Uncharacterized protein</fullName>
    </submittedName>
</protein>
<evidence type="ECO:0000256" key="4">
    <source>
        <dbReference type="ARBA" id="ARBA00023136"/>
    </source>
</evidence>
<proteinExistence type="predicted"/>
<dbReference type="Pfam" id="PF13903">
    <property type="entry name" value="Claudin_2"/>
    <property type="match status" value="1"/>
</dbReference>
<comment type="subcellular location">
    <subcellularLocation>
        <location evidence="1">Membrane</location>
        <topology evidence="1">Multi-pass membrane protein</topology>
    </subcellularLocation>
</comment>
<accession>A0A7R8WK74</accession>
<dbReference type="OrthoDB" id="6140671at2759"/>
<dbReference type="EMBL" id="OB662770">
    <property type="protein sequence ID" value="CAD7230541.1"/>
    <property type="molecule type" value="Genomic_DNA"/>
</dbReference>
<evidence type="ECO:0000256" key="1">
    <source>
        <dbReference type="ARBA" id="ARBA00004141"/>
    </source>
</evidence>
<organism evidence="5">
    <name type="scientific">Cyprideis torosa</name>
    <dbReference type="NCBI Taxonomy" id="163714"/>
    <lineage>
        <taxon>Eukaryota</taxon>
        <taxon>Metazoa</taxon>
        <taxon>Ecdysozoa</taxon>
        <taxon>Arthropoda</taxon>
        <taxon>Crustacea</taxon>
        <taxon>Oligostraca</taxon>
        <taxon>Ostracoda</taxon>
        <taxon>Podocopa</taxon>
        <taxon>Podocopida</taxon>
        <taxon>Cytherocopina</taxon>
        <taxon>Cytheroidea</taxon>
        <taxon>Cytherideidae</taxon>
        <taxon>Cyprideis</taxon>
    </lineage>
</organism>
<sequence>MAEEEGKGGRRPSLKLQWAGMLSFLGGLFLLISFISPYWLASWAETHTEFMNMGLWEFCFNGMRYPGSLIDKAYWGCHHIFSEEYRMIREWLLPGWLIVVQAFMTIALIPAFLSQLVAALVVMRLPISIMLFESEAMMMSCVMSALSASLIFLSLWIFGDNAFARYWLLNPNFNHLSWSYVLALFAMFLLLGATAAYYVEYRKSKRRPRSRTPTEGRSESGFNAALHI</sequence>